<name>A0AAP0PYP1_9MAGN</name>
<dbReference type="Proteomes" id="UP001420932">
    <property type="component" value="Unassembled WGS sequence"/>
</dbReference>
<dbReference type="SMART" id="SM00710">
    <property type="entry name" value="PbH1"/>
    <property type="match status" value="4"/>
</dbReference>
<accession>A0AAP0PYP1</accession>
<dbReference type="EMBL" id="JBBNAF010000003">
    <property type="protein sequence ID" value="KAK9159399.1"/>
    <property type="molecule type" value="Genomic_DNA"/>
</dbReference>
<keyword evidence="7" id="KW-0961">Cell wall biogenesis/degradation</keyword>
<evidence type="ECO:0000256" key="1">
    <source>
        <dbReference type="ARBA" id="ARBA00004191"/>
    </source>
</evidence>
<dbReference type="FunFam" id="2.160.20.10:FF:000111">
    <property type="entry name" value="Pectin lyase-like superfamily protein"/>
    <property type="match status" value="1"/>
</dbReference>
<dbReference type="InterPro" id="IPR006626">
    <property type="entry name" value="PbH1"/>
</dbReference>
<evidence type="ECO:0000256" key="5">
    <source>
        <dbReference type="ARBA" id="ARBA00022801"/>
    </source>
</evidence>
<evidence type="ECO:0000256" key="3">
    <source>
        <dbReference type="ARBA" id="ARBA00022512"/>
    </source>
</evidence>
<dbReference type="AlphaFoldDB" id="A0AAP0PYP1"/>
<evidence type="ECO:0000256" key="7">
    <source>
        <dbReference type="ARBA" id="ARBA00023316"/>
    </source>
</evidence>
<dbReference type="Gene3D" id="2.160.20.10">
    <property type="entry name" value="Single-stranded right-handed beta-helix, Pectin lyase-like"/>
    <property type="match status" value="1"/>
</dbReference>
<keyword evidence="5 9" id="KW-0378">Hydrolase</keyword>
<protein>
    <recommendedName>
        <fullName evidence="12">Polygalacturonase</fullName>
    </recommendedName>
</protein>
<evidence type="ECO:0000313" key="11">
    <source>
        <dbReference type="Proteomes" id="UP001420932"/>
    </source>
</evidence>
<evidence type="ECO:0000256" key="6">
    <source>
        <dbReference type="ARBA" id="ARBA00023295"/>
    </source>
</evidence>
<dbReference type="InterPro" id="IPR000743">
    <property type="entry name" value="Glyco_hydro_28"/>
</dbReference>
<evidence type="ECO:0000256" key="2">
    <source>
        <dbReference type="ARBA" id="ARBA00008834"/>
    </source>
</evidence>
<dbReference type="GO" id="GO:0005975">
    <property type="term" value="P:carbohydrate metabolic process"/>
    <property type="evidence" value="ECO:0007669"/>
    <property type="project" value="InterPro"/>
</dbReference>
<keyword evidence="6 9" id="KW-0326">Glycosidase</keyword>
<comment type="caution">
    <text evidence="10">The sequence shown here is derived from an EMBL/GenBank/DDBJ whole genome shotgun (WGS) entry which is preliminary data.</text>
</comment>
<dbReference type="InterPro" id="IPR011050">
    <property type="entry name" value="Pectin_lyase_fold/virulence"/>
</dbReference>
<evidence type="ECO:0000256" key="9">
    <source>
        <dbReference type="RuleBase" id="RU361169"/>
    </source>
</evidence>
<evidence type="ECO:0000313" key="10">
    <source>
        <dbReference type="EMBL" id="KAK9159399.1"/>
    </source>
</evidence>
<proteinExistence type="inferred from homology"/>
<dbReference type="GO" id="GO:0071555">
    <property type="term" value="P:cell wall organization"/>
    <property type="evidence" value="ECO:0007669"/>
    <property type="project" value="UniProtKB-KW"/>
</dbReference>
<keyword evidence="3" id="KW-0134">Cell wall</keyword>
<sequence>MFHVVINGCSNVRVQGVLISAPGDSPNTDGIHVQQSTGVTIRSTGIKTGDDCISVGPGAKNLWIEDVACGPGHGISIGSLGKDFEEEGVVNVTVKMVVFTNSLNGLRIKTWARPSNGYVQGVLFQHAIMKNVQNPIVIDQNYCPGNQGCPNEDSGVKISKVTYQDIRGTSASEVAVKFDCSRKSPCRDIRLEDVKLSYMTQPATSTCNNVVGSAGGIVVPAASCLKKGP</sequence>
<gene>
    <name evidence="10" type="ORF">Syun_005740</name>
</gene>
<keyword evidence="11" id="KW-1185">Reference proteome</keyword>
<dbReference type="Pfam" id="PF00295">
    <property type="entry name" value="Glyco_hydro_28"/>
    <property type="match status" value="1"/>
</dbReference>
<organism evidence="10 11">
    <name type="scientific">Stephania yunnanensis</name>
    <dbReference type="NCBI Taxonomy" id="152371"/>
    <lineage>
        <taxon>Eukaryota</taxon>
        <taxon>Viridiplantae</taxon>
        <taxon>Streptophyta</taxon>
        <taxon>Embryophyta</taxon>
        <taxon>Tracheophyta</taxon>
        <taxon>Spermatophyta</taxon>
        <taxon>Magnoliopsida</taxon>
        <taxon>Ranunculales</taxon>
        <taxon>Menispermaceae</taxon>
        <taxon>Menispermoideae</taxon>
        <taxon>Cissampelideae</taxon>
        <taxon>Stephania</taxon>
    </lineage>
</organism>
<dbReference type="SUPFAM" id="SSF51126">
    <property type="entry name" value="Pectin lyase-like"/>
    <property type="match status" value="1"/>
</dbReference>
<reference evidence="10 11" key="1">
    <citation type="submission" date="2024-01" db="EMBL/GenBank/DDBJ databases">
        <title>Genome assemblies of Stephania.</title>
        <authorList>
            <person name="Yang L."/>
        </authorList>
    </citation>
    <scope>NUCLEOTIDE SEQUENCE [LARGE SCALE GENOMIC DNA]</scope>
    <source>
        <strain evidence="10">YNDBR</strain>
        <tissue evidence="10">Leaf</tissue>
    </source>
</reference>
<feature type="active site" evidence="8">
    <location>
        <position position="73"/>
    </location>
</feature>
<dbReference type="PROSITE" id="PS00502">
    <property type="entry name" value="POLYGALACTURONASE"/>
    <property type="match status" value="1"/>
</dbReference>
<comment type="similarity">
    <text evidence="2 9">Belongs to the glycosyl hydrolase 28 family.</text>
</comment>
<dbReference type="InterPro" id="IPR012334">
    <property type="entry name" value="Pectin_lyas_fold"/>
</dbReference>
<dbReference type="GO" id="GO:0004650">
    <property type="term" value="F:polygalacturonase activity"/>
    <property type="evidence" value="ECO:0007669"/>
    <property type="project" value="InterPro"/>
</dbReference>
<evidence type="ECO:0008006" key="12">
    <source>
        <dbReference type="Google" id="ProtNLM"/>
    </source>
</evidence>
<comment type="subcellular location">
    <subcellularLocation>
        <location evidence="1">Secreted</location>
        <location evidence="1">Cell wall</location>
    </subcellularLocation>
</comment>
<evidence type="ECO:0000256" key="4">
    <source>
        <dbReference type="ARBA" id="ARBA00022525"/>
    </source>
</evidence>
<keyword evidence="4" id="KW-0964">Secreted</keyword>
<evidence type="ECO:0000256" key="8">
    <source>
        <dbReference type="PROSITE-ProRule" id="PRU10052"/>
    </source>
</evidence>
<dbReference type="PANTHER" id="PTHR31375">
    <property type="match status" value="1"/>
</dbReference>